<sequence length="40" mass="5013">MYVFFFIVNFVKCKLPENKQLNIWRMGHSRTQRQLIKQNR</sequence>
<keyword evidence="2" id="KW-1185">Reference proteome</keyword>
<organism evidence="1 2">
    <name type="scientific">Sphingobacterium lactis</name>
    <dbReference type="NCBI Taxonomy" id="797291"/>
    <lineage>
        <taxon>Bacteria</taxon>
        <taxon>Pseudomonadati</taxon>
        <taxon>Bacteroidota</taxon>
        <taxon>Sphingobacteriia</taxon>
        <taxon>Sphingobacteriales</taxon>
        <taxon>Sphingobacteriaceae</taxon>
        <taxon>Sphingobacterium</taxon>
    </lineage>
</organism>
<dbReference type="AlphaFoldDB" id="A0A1H5Z078"/>
<name>A0A1H5Z078_9SPHI</name>
<proteinExistence type="predicted"/>
<accession>A0A1H5Z078</accession>
<evidence type="ECO:0000313" key="2">
    <source>
        <dbReference type="Proteomes" id="UP000236731"/>
    </source>
</evidence>
<gene>
    <name evidence="1" type="ORF">SAMN05421877_106177</name>
</gene>
<dbReference type="Proteomes" id="UP000236731">
    <property type="component" value="Unassembled WGS sequence"/>
</dbReference>
<dbReference type="EMBL" id="FNUT01000006">
    <property type="protein sequence ID" value="SEG29047.1"/>
    <property type="molecule type" value="Genomic_DNA"/>
</dbReference>
<reference evidence="2" key="1">
    <citation type="submission" date="2016-10" db="EMBL/GenBank/DDBJ databases">
        <authorList>
            <person name="Varghese N."/>
            <person name="Submissions S."/>
        </authorList>
    </citation>
    <scope>NUCLEOTIDE SEQUENCE [LARGE SCALE GENOMIC DNA]</scope>
    <source>
        <strain evidence="2">DSM 22361</strain>
    </source>
</reference>
<protein>
    <submittedName>
        <fullName evidence="1">Uncharacterized protein</fullName>
    </submittedName>
</protein>
<evidence type="ECO:0000313" key="1">
    <source>
        <dbReference type="EMBL" id="SEG29047.1"/>
    </source>
</evidence>